<dbReference type="InterPro" id="IPR035979">
    <property type="entry name" value="RBD_domain_sf"/>
</dbReference>
<keyword evidence="1 2" id="KW-0694">RNA-binding</keyword>
<feature type="compositionally biased region" description="Low complexity" evidence="3">
    <location>
        <begin position="10"/>
        <end position="27"/>
    </location>
</feature>
<dbReference type="InterPro" id="IPR012677">
    <property type="entry name" value="Nucleotide-bd_a/b_plait_sf"/>
</dbReference>
<feature type="compositionally biased region" description="Polar residues" evidence="3">
    <location>
        <begin position="232"/>
        <end position="249"/>
    </location>
</feature>
<protein>
    <recommendedName>
        <fullName evidence="4">RRM domain-containing protein</fullName>
    </recommendedName>
</protein>
<gene>
    <name evidence="5" type="ORF">DBRI00130_LOCUS9082</name>
</gene>
<dbReference type="AlphaFoldDB" id="A0A7S4VG75"/>
<evidence type="ECO:0000256" key="1">
    <source>
        <dbReference type="ARBA" id="ARBA00022884"/>
    </source>
</evidence>
<dbReference type="InterPro" id="IPR000504">
    <property type="entry name" value="RRM_dom"/>
</dbReference>
<dbReference type="InterPro" id="IPR007201">
    <property type="entry name" value="Mei2-like_Rrm_C"/>
</dbReference>
<dbReference type="InterPro" id="IPR034454">
    <property type="entry name" value="MEI2-like_RRM3"/>
</dbReference>
<feature type="region of interest" description="Disordered" evidence="3">
    <location>
        <begin position="396"/>
        <end position="418"/>
    </location>
</feature>
<feature type="compositionally biased region" description="Polar residues" evidence="3">
    <location>
        <begin position="401"/>
        <end position="418"/>
    </location>
</feature>
<dbReference type="PANTHER" id="PTHR23189">
    <property type="entry name" value="RNA RECOGNITION MOTIF-CONTAINING"/>
    <property type="match status" value="1"/>
</dbReference>
<proteinExistence type="predicted"/>
<sequence>MGGGNILDMTTSSSSATATTSQQRQTTQLVLGPDGQYSYVMINTAHHAGHLDPHHSAAVHGSEHVLLDVNHPQSQQPPQQHIVHGPHGTYTTSLPPQLLSPPGVVPHSQFMQQQHYHWHHPQQHHHVSQLPPAPLNHHQYHHHHITTGGAPAGAPGATTVIHSPYGEIHRYTTAAVPMYATQLGSIHPQPPPAGVDSYSSVSSGGSSGNNNQQQQHISPSKGNARHKGRGRQISSLPKNGNAMTSNSSGGEDGEDQLTLDIESVKSGKDRRSSLMVRNIPNKYTQSMLLSEFADGNHGPGKIDFFYLPIDFKNRCNRGYAFVNFVNYQDIISFHELYNGKNWKNFNSDKICDITYARIQGKEGMLRRFENSALMEKDDEYRPLVFVSHGIDKGKREEFPMASNNRPHSGSKVSCSDLS</sequence>
<feature type="region of interest" description="Disordered" evidence="3">
    <location>
        <begin position="183"/>
        <end position="257"/>
    </location>
</feature>
<dbReference type="GO" id="GO:0003723">
    <property type="term" value="F:RNA binding"/>
    <property type="evidence" value="ECO:0007669"/>
    <property type="project" value="UniProtKB-UniRule"/>
</dbReference>
<dbReference type="SUPFAM" id="SSF54928">
    <property type="entry name" value="RNA-binding domain, RBD"/>
    <property type="match status" value="1"/>
</dbReference>
<accession>A0A7S4VG75</accession>
<dbReference type="Gene3D" id="3.30.70.330">
    <property type="match status" value="1"/>
</dbReference>
<feature type="region of interest" description="Disordered" evidence="3">
    <location>
        <begin position="1"/>
        <end position="27"/>
    </location>
</feature>
<name>A0A7S4VG75_9STRA</name>
<dbReference type="PROSITE" id="PS50102">
    <property type="entry name" value="RRM"/>
    <property type="match status" value="1"/>
</dbReference>
<feature type="compositionally biased region" description="Low complexity" evidence="3">
    <location>
        <begin position="197"/>
        <end position="215"/>
    </location>
</feature>
<evidence type="ECO:0000256" key="3">
    <source>
        <dbReference type="SAM" id="MobiDB-lite"/>
    </source>
</evidence>
<organism evidence="5">
    <name type="scientific">Ditylum brightwellii</name>
    <dbReference type="NCBI Taxonomy" id="49249"/>
    <lineage>
        <taxon>Eukaryota</taxon>
        <taxon>Sar</taxon>
        <taxon>Stramenopiles</taxon>
        <taxon>Ochrophyta</taxon>
        <taxon>Bacillariophyta</taxon>
        <taxon>Mediophyceae</taxon>
        <taxon>Lithodesmiophycidae</taxon>
        <taxon>Lithodesmiales</taxon>
        <taxon>Lithodesmiaceae</taxon>
        <taxon>Ditylum</taxon>
    </lineage>
</organism>
<dbReference type="EMBL" id="HBNS01011236">
    <property type="protein sequence ID" value="CAE4596129.1"/>
    <property type="molecule type" value="Transcribed_RNA"/>
</dbReference>
<evidence type="ECO:0000256" key="2">
    <source>
        <dbReference type="PROSITE-ProRule" id="PRU00176"/>
    </source>
</evidence>
<feature type="domain" description="RRM" evidence="4">
    <location>
        <begin position="272"/>
        <end position="358"/>
    </location>
</feature>
<dbReference type="Pfam" id="PF04059">
    <property type="entry name" value="RRM_2"/>
    <property type="match status" value="1"/>
</dbReference>
<dbReference type="CDD" id="cd12531">
    <property type="entry name" value="RRM3_MEI2_like"/>
    <property type="match status" value="1"/>
</dbReference>
<evidence type="ECO:0000259" key="4">
    <source>
        <dbReference type="PROSITE" id="PS50102"/>
    </source>
</evidence>
<evidence type="ECO:0000313" key="5">
    <source>
        <dbReference type="EMBL" id="CAE4596129.1"/>
    </source>
</evidence>
<reference evidence="5" key="1">
    <citation type="submission" date="2021-01" db="EMBL/GenBank/DDBJ databases">
        <authorList>
            <person name="Corre E."/>
            <person name="Pelletier E."/>
            <person name="Niang G."/>
            <person name="Scheremetjew M."/>
            <person name="Finn R."/>
            <person name="Kale V."/>
            <person name="Holt S."/>
            <person name="Cochrane G."/>
            <person name="Meng A."/>
            <person name="Brown T."/>
            <person name="Cohen L."/>
        </authorList>
    </citation>
    <scope>NUCLEOTIDE SEQUENCE</scope>
    <source>
        <strain evidence="5">GSO104</strain>
    </source>
</reference>